<dbReference type="EMBL" id="UYRV01123600">
    <property type="protein sequence ID" value="VDN33894.1"/>
    <property type="molecule type" value="Genomic_DNA"/>
</dbReference>
<accession>A0A3P7MVS2</accession>
<dbReference type="Proteomes" id="UP000271889">
    <property type="component" value="Unassembled WGS sequence"/>
</dbReference>
<evidence type="ECO:0000313" key="2">
    <source>
        <dbReference type="Proteomes" id="UP000271889"/>
    </source>
</evidence>
<reference evidence="1 2" key="1">
    <citation type="submission" date="2018-11" db="EMBL/GenBank/DDBJ databases">
        <authorList>
            <consortium name="Pathogen Informatics"/>
        </authorList>
    </citation>
    <scope>NUCLEOTIDE SEQUENCE [LARGE SCALE GENOMIC DNA]</scope>
</reference>
<name>A0A3P7MVS2_CYLGO</name>
<proteinExistence type="predicted"/>
<keyword evidence="2" id="KW-1185">Reference proteome</keyword>
<evidence type="ECO:0000313" key="1">
    <source>
        <dbReference type="EMBL" id="VDN33894.1"/>
    </source>
</evidence>
<gene>
    <name evidence="1" type="ORF">CGOC_LOCUS12500</name>
</gene>
<organism evidence="1 2">
    <name type="scientific">Cylicostephanus goldi</name>
    <name type="common">Nematode worm</name>
    <dbReference type="NCBI Taxonomy" id="71465"/>
    <lineage>
        <taxon>Eukaryota</taxon>
        <taxon>Metazoa</taxon>
        <taxon>Ecdysozoa</taxon>
        <taxon>Nematoda</taxon>
        <taxon>Chromadorea</taxon>
        <taxon>Rhabditida</taxon>
        <taxon>Rhabditina</taxon>
        <taxon>Rhabditomorpha</taxon>
        <taxon>Strongyloidea</taxon>
        <taxon>Strongylidae</taxon>
        <taxon>Cylicostephanus</taxon>
    </lineage>
</organism>
<dbReference type="AlphaFoldDB" id="A0A3P7MVS2"/>
<sequence>MTFCVGTFPAGKIFNNKWLVLEEISSNRHGVAAYYVVEDDEHKIQVRI</sequence>
<protein>
    <submittedName>
        <fullName evidence="1">Uncharacterized protein</fullName>
    </submittedName>
</protein>